<dbReference type="GO" id="GO:0006302">
    <property type="term" value="P:double-strand break repair"/>
    <property type="evidence" value="ECO:0007669"/>
    <property type="project" value="TreeGrafter"/>
</dbReference>
<evidence type="ECO:0000259" key="7">
    <source>
        <dbReference type="Pfam" id="PF11967"/>
    </source>
</evidence>
<evidence type="ECO:0000256" key="3">
    <source>
        <dbReference type="ARBA" id="ARBA00022763"/>
    </source>
</evidence>
<evidence type="ECO:0000256" key="4">
    <source>
        <dbReference type="ARBA" id="ARBA00023172"/>
    </source>
</evidence>
<dbReference type="GO" id="GO:0043590">
    <property type="term" value="C:bacterial nucleoid"/>
    <property type="evidence" value="ECO:0007669"/>
    <property type="project" value="TreeGrafter"/>
</dbReference>
<dbReference type="RefSeq" id="WP_075078612.1">
    <property type="nucleotide sequence ID" value="NZ_BDCO01000002.1"/>
</dbReference>
<dbReference type="PANTHER" id="PTHR33991:SF1">
    <property type="entry name" value="DNA REPAIR PROTEIN RECO"/>
    <property type="match status" value="1"/>
</dbReference>
<sequence length="192" mass="21133">METSRAILLRKTNWSETSLIISWLTEEHGAVRTVARGARKAGSPFAGKLDLFYLAEINFRVSTKSDLHVLQESHVLGAFDPNRAGSGGFYLAAYFAELAGRAAPAMSPAPEIFDLLKRGLDYVQNTPAEAKGLLHFEKELCRELGVYDASGGLSPAQALESLYGRLPASRETAWRFLEQKKSARQPPPDHTE</sequence>
<keyword evidence="9" id="KW-1185">Reference proteome</keyword>
<evidence type="ECO:0000313" key="8">
    <source>
        <dbReference type="EMBL" id="GAT32804.1"/>
    </source>
</evidence>
<dbReference type="InParanoid" id="A0A146G7B9"/>
<dbReference type="GO" id="GO:0006310">
    <property type="term" value="P:DNA recombination"/>
    <property type="evidence" value="ECO:0007669"/>
    <property type="project" value="UniProtKB-KW"/>
</dbReference>
<dbReference type="SUPFAM" id="SSF50249">
    <property type="entry name" value="Nucleic acid-binding proteins"/>
    <property type="match status" value="1"/>
</dbReference>
<dbReference type="Pfam" id="PF11967">
    <property type="entry name" value="RecO_N"/>
    <property type="match status" value="1"/>
</dbReference>
<gene>
    <name evidence="8" type="ORF">TSACC_21206</name>
</gene>
<reference evidence="9" key="1">
    <citation type="journal article" date="2017" name="Genome Announc.">
        <title>Draft Genome Sequence of Terrimicrobium sacchariphilum NM-5T, a Facultative Anaerobic Soil Bacterium of the Class Spartobacteria.</title>
        <authorList>
            <person name="Qiu Y.L."/>
            <person name="Tourlousse D.M."/>
            <person name="Matsuura N."/>
            <person name="Ohashi A."/>
            <person name="Sekiguchi Y."/>
        </authorList>
    </citation>
    <scope>NUCLEOTIDE SEQUENCE [LARGE SCALE GENOMIC DNA]</scope>
    <source>
        <strain evidence="9">NM-5</strain>
    </source>
</reference>
<dbReference type="InterPro" id="IPR042242">
    <property type="entry name" value="RecO_C"/>
</dbReference>
<evidence type="ECO:0000256" key="5">
    <source>
        <dbReference type="ARBA" id="ARBA00023204"/>
    </source>
</evidence>
<dbReference type="Pfam" id="PF02565">
    <property type="entry name" value="RecO_C"/>
    <property type="match status" value="1"/>
</dbReference>
<evidence type="ECO:0000256" key="1">
    <source>
        <dbReference type="ARBA" id="ARBA00007452"/>
    </source>
</evidence>
<dbReference type="Gene3D" id="2.40.50.140">
    <property type="entry name" value="Nucleic acid-binding proteins"/>
    <property type="match status" value="1"/>
</dbReference>
<dbReference type="STRING" id="690879.TSACC_21206"/>
<dbReference type="Proteomes" id="UP000076023">
    <property type="component" value="Unassembled WGS sequence"/>
</dbReference>
<keyword evidence="3" id="KW-0227">DNA damage</keyword>
<proteinExistence type="inferred from homology"/>
<dbReference type="InterPro" id="IPR012340">
    <property type="entry name" value="NA-bd_OB-fold"/>
</dbReference>
<feature type="domain" description="DNA replication/recombination mediator RecO N-terminal" evidence="7">
    <location>
        <begin position="3"/>
        <end position="78"/>
    </location>
</feature>
<accession>A0A146G7B9</accession>
<evidence type="ECO:0000256" key="2">
    <source>
        <dbReference type="ARBA" id="ARBA00021310"/>
    </source>
</evidence>
<keyword evidence="5" id="KW-0234">DNA repair</keyword>
<dbReference type="InterPro" id="IPR003717">
    <property type="entry name" value="RecO"/>
</dbReference>
<dbReference type="PANTHER" id="PTHR33991">
    <property type="entry name" value="DNA REPAIR PROTEIN RECO"/>
    <property type="match status" value="1"/>
</dbReference>
<dbReference type="OrthoDB" id="188546at2"/>
<dbReference type="InterPro" id="IPR022572">
    <property type="entry name" value="DNA_rep/recomb_RecO_N"/>
</dbReference>
<dbReference type="NCBIfam" id="TIGR00613">
    <property type="entry name" value="reco"/>
    <property type="match status" value="1"/>
</dbReference>
<keyword evidence="4" id="KW-0233">DNA recombination</keyword>
<comment type="similarity">
    <text evidence="1">Belongs to the RecO family.</text>
</comment>
<evidence type="ECO:0000313" key="9">
    <source>
        <dbReference type="Proteomes" id="UP000076023"/>
    </source>
</evidence>
<dbReference type="Gene3D" id="1.20.1440.120">
    <property type="entry name" value="Recombination protein O, C-terminal domain"/>
    <property type="match status" value="1"/>
</dbReference>
<dbReference type="EMBL" id="BDCO01000002">
    <property type="protein sequence ID" value="GAT32804.1"/>
    <property type="molecule type" value="Genomic_DNA"/>
</dbReference>
<evidence type="ECO:0000256" key="6">
    <source>
        <dbReference type="ARBA" id="ARBA00033409"/>
    </source>
</evidence>
<comment type="caution">
    <text evidence="8">The sequence shown here is derived from an EMBL/GenBank/DDBJ whole genome shotgun (WGS) entry which is preliminary data.</text>
</comment>
<organism evidence="8 9">
    <name type="scientific">Terrimicrobium sacchariphilum</name>
    <dbReference type="NCBI Taxonomy" id="690879"/>
    <lineage>
        <taxon>Bacteria</taxon>
        <taxon>Pseudomonadati</taxon>
        <taxon>Verrucomicrobiota</taxon>
        <taxon>Terrimicrobiia</taxon>
        <taxon>Terrimicrobiales</taxon>
        <taxon>Terrimicrobiaceae</taxon>
        <taxon>Terrimicrobium</taxon>
    </lineage>
</organism>
<name>A0A146G7B9_TERSA</name>
<dbReference type="FunCoup" id="A0A146G7B9">
    <property type="interactions" value="38"/>
</dbReference>
<dbReference type="AlphaFoldDB" id="A0A146G7B9"/>
<protein>
    <recommendedName>
        <fullName evidence="2">DNA repair protein RecO</fullName>
    </recommendedName>
    <alternativeName>
        <fullName evidence="6">Recombination protein O</fullName>
    </alternativeName>
</protein>